<feature type="transmembrane region" description="Helical" evidence="11">
    <location>
        <begin position="36"/>
        <end position="63"/>
    </location>
</feature>
<feature type="domain" description="Cytochrome b/b6 N-terminal region profile" evidence="12">
    <location>
        <begin position="7"/>
        <end position="219"/>
    </location>
</feature>
<evidence type="ECO:0000313" key="14">
    <source>
        <dbReference type="EMBL" id="BDV43325.1"/>
    </source>
</evidence>
<dbReference type="InterPro" id="IPR036150">
    <property type="entry name" value="Cyt_b/b6_C_sf"/>
</dbReference>
<dbReference type="Gene3D" id="1.20.810.10">
    <property type="entry name" value="Cytochrome Bc1 Complex, Chain C"/>
    <property type="match status" value="1"/>
</dbReference>
<gene>
    <name evidence="14" type="ORF">GURASL_22480</name>
</gene>
<dbReference type="EMBL" id="AP027151">
    <property type="protein sequence ID" value="BDV43325.1"/>
    <property type="molecule type" value="Genomic_DNA"/>
</dbReference>
<dbReference type="InterPro" id="IPR048259">
    <property type="entry name" value="Cytochrome_b_N_euk/bac"/>
</dbReference>
<evidence type="ECO:0000259" key="13">
    <source>
        <dbReference type="PROSITE" id="PS51003"/>
    </source>
</evidence>
<dbReference type="InterPro" id="IPR005797">
    <property type="entry name" value="Cyt_b/b6_N"/>
</dbReference>
<feature type="transmembrane region" description="Helical" evidence="11">
    <location>
        <begin position="84"/>
        <end position="110"/>
    </location>
</feature>
<keyword evidence="4" id="KW-0679">Respiratory chain</keyword>
<evidence type="ECO:0000313" key="15">
    <source>
        <dbReference type="Proteomes" id="UP001317705"/>
    </source>
</evidence>
<evidence type="ECO:0000256" key="4">
    <source>
        <dbReference type="ARBA" id="ARBA00022660"/>
    </source>
</evidence>
<keyword evidence="2" id="KW-0813">Transport</keyword>
<dbReference type="RefSeq" id="WP_281999430.1">
    <property type="nucleotide sequence ID" value="NZ_AP027151.1"/>
</dbReference>
<keyword evidence="15" id="KW-1185">Reference proteome</keyword>
<dbReference type="InterPro" id="IPR016174">
    <property type="entry name" value="Di-haem_cyt_TM"/>
</dbReference>
<keyword evidence="9" id="KW-0408">Iron</keyword>
<dbReference type="InterPro" id="IPR027387">
    <property type="entry name" value="Cytb/b6-like_sf"/>
</dbReference>
<dbReference type="Pfam" id="PF00032">
    <property type="entry name" value="Cytochrom_B_C"/>
    <property type="match status" value="1"/>
</dbReference>
<evidence type="ECO:0000256" key="1">
    <source>
        <dbReference type="ARBA" id="ARBA00004141"/>
    </source>
</evidence>
<feature type="transmembrane region" description="Helical" evidence="11">
    <location>
        <begin position="122"/>
        <end position="142"/>
    </location>
</feature>
<dbReference type="PROSITE" id="PS51003">
    <property type="entry name" value="CYTB_CTER"/>
    <property type="match status" value="1"/>
</dbReference>
<dbReference type="PROSITE" id="PS51002">
    <property type="entry name" value="CYTB_NTER"/>
    <property type="match status" value="1"/>
</dbReference>
<keyword evidence="5 11" id="KW-0812">Transmembrane</keyword>
<accession>A0ABM8ELM3</accession>
<evidence type="ECO:0000256" key="7">
    <source>
        <dbReference type="ARBA" id="ARBA00022982"/>
    </source>
</evidence>
<proteinExistence type="predicted"/>
<dbReference type="SUPFAM" id="SSF81342">
    <property type="entry name" value="Transmembrane di-heme cytochromes"/>
    <property type="match status" value="1"/>
</dbReference>
<dbReference type="CDD" id="cd00284">
    <property type="entry name" value="Cytochrome_b_N"/>
    <property type="match status" value="1"/>
</dbReference>
<evidence type="ECO:0000256" key="6">
    <source>
        <dbReference type="ARBA" id="ARBA00022723"/>
    </source>
</evidence>
<sequence>MAIFKKIHTWLEVRLGIDDIVDKRLTGYLLPRNINAWYSLGSVLLVIFILQMVTGVLLLVYYVPDADKAFKSVSIIMNEVPFGWLIRMCHAVGSNMMVAVLLLHMLSTLFMGSYKSPRELNWLTGFILFNLVLATSLTGYLLPWSQLSFWATTVASNSAGAIPVIGPYLVEFLRGGKLVGPPTLGRFFAVHVTLLPLIIASFVGLHLFLLERIGVSSPPFGQQETKSTWTGDRFRYDRHSNGIPFFPNYLLQDGTSILIYLAIFSAIVFIDPYLFFPTTAFIPADPYKTPAHIKPEWYFLANYQTLKVFPSEVIGLLVQGVAMTFLALLPFIDRGKERHPLKRPVFMGCFVGGILLYFAMMIWGHFS</sequence>
<reference evidence="14 15" key="1">
    <citation type="submission" date="2022-12" db="EMBL/GenBank/DDBJ databases">
        <title>Polyphasic characterization of Geotalea uranireducens NIT-SL11 newly isolated from a complex of sewage sludge and microbially reduced graphene oxide.</title>
        <authorList>
            <person name="Xie L."/>
            <person name="Yoshida N."/>
            <person name="Meng L."/>
        </authorList>
    </citation>
    <scope>NUCLEOTIDE SEQUENCE [LARGE SCALE GENOMIC DNA]</scope>
    <source>
        <strain evidence="14 15">NIT-SL11</strain>
    </source>
</reference>
<keyword evidence="7" id="KW-0249">Electron transport</keyword>
<feature type="transmembrane region" description="Helical" evidence="11">
    <location>
        <begin position="188"/>
        <end position="210"/>
    </location>
</feature>
<keyword evidence="6" id="KW-0479">Metal-binding</keyword>
<evidence type="ECO:0000256" key="8">
    <source>
        <dbReference type="ARBA" id="ARBA00022989"/>
    </source>
</evidence>
<evidence type="ECO:0000256" key="11">
    <source>
        <dbReference type="SAM" id="Phobius"/>
    </source>
</evidence>
<dbReference type="InterPro" id="IPR005798">
    <property type="entry name" value="Cyt_b/b6_C"/>
</dbReference>
<dbReference type="Pfam" id="PF00033">
    <property type="entry name" value="Cytochrome_B"/>
    <property type="match status" value="1"/>
</dbReference>
<dbReference type="PANTHER" id="PTHR19271">
    <property type="entry name" value="CYTOCHROME B"/>
    <property type="match status" value="1"/>
</dbReference>
<keyword evidence="10 11" id="KW-0472">Membrane</keyword>
<evidence type="ECO:0000256" key="3">
    <source>
        <dbReference type="ARBA" id="ARBA00022617"/>
    </source>
</evidence>
<comment type="subcellular location">
    <subcellularLocation>
        <location evidence="1">Membrane</location>
        <topology evidence="1">Multi-pass membrane protein</topology>
    </subcellularLocation>
</comment>
<dbReference type="Proteomes" id="UP001317705">
    <property type="component" value="Chromosome"/>
</dbReference>
<evidence type="ECO:0000259" key="12">
    <source>
        <dbReference type="PROSITE" id="PS51002"/>
    </source>
</evidence>
<evidence type="ECO:0000256" key="9">
    <source>
        <dbReference type="ARBA" id="ARBA00023004"/>
    </source>
</evidence>
<keyword evidence="8 11" id="KW-1133">Transmembrane helix</keyword>
<organism evidence="14 15">
    <name type="scientific">Geotalea uraniireducens</name>
    <dbReference type="NCBI Taxonomy" id="351604"/>
    <lineage>
        <taxon>Bacteria</taxon>
        <taxon>Pseudomonadati</taxon>
        <taxon>Thermodesulfobacteriota</taxon>
        <taxon>Desulfuromonadia</taxon>
        <taxon>Geobacterales</taxon>
        <taxon>Geobacteraceae</taxon>
        <taxon>Geotalea</taxon>
    </lineage>
</organism>
<dbReference type="PANTHER" id="PTHR19271:SF16">
    <property type="entry name" value="CYTOCHROME B"/>
    <property type="match status" value="1"/>
</dbReference>
<keyword evidence="3" id="KW-0349">Heme</keyword>
<feature type="domain" description="Cytochrome b/b6 C-terminal region profile" evidence="13">
    <location>
        <begin position="235"/>
        <end position="367"/>
    </location>
</feature>
<dbReference type="SUPFAM" id="SSF81648">
    <property type="entry name" value="a domain/subunit of cytochrome bc1 complex (Ubiquinol-cytochrome c reductase)"/>
    <property type="match status" value="1"/>
</dbReference>
<evidence type="ECO:0000256" key="2">
    <source>
        <dbReference type="ARBA" id="ARBA00022448"/>
    </source>
</evidence>
<evidence type="ECO:0000256" key="10">
    <source>
        <dbReference type="ARBA" id="ARBA00023136"/>
    </source>
</evidence>
<feature type="transmembrane region" description="Helical" evidence="11">
    <location>
        <begin position="344"/>
        <end position="366"/>
    </location>
</feature>
<protein>
    <submittedName>
        <fullName evidence="14">Cytochrome b</fullName>
    </submittedName>
</protein>
<feature type="transmembrane region" description="Helical" evidence="11">
    <location>
        <begin position="313"/>
        <end position="332"/>
    </location>
</feature>
<name>A0ABM8ELM3_9BACT</name>
<evidence type="ECO:0000256" key="5">
    <source>
        <dbReference type="ARBA" id="ARBA00022692"/>
    </source>
</evidence>
<feature type="transmembrane region" description="Helical" evidence="11">
    <location>
        <begin position="257"/>
        <end position="276"/>
    </location>
</feature>